<protein>
    <submittedName>
        <fullName evidence="1">Uncharacterized protein</fullName>
    </submittedName>
</protein>
<name>A0ABT0Z625_9ACTN</name>
<gene>
    <name evidence="1" type="ORF">NGF19_00130</name>
</gene>
<dbReference type="RefSeq" id="WP_252421252.1">
    <property type="nucleotide sequence ID" value="NZ_JAMWMR010000001.1"/>
</dbReference>
<comment type="caution">
    <text evidence="1">The sequence shown here is derived from an EMBL/GenBank/DDBJ whole genome shotgun (WGS) entry which is preliminary data.</text>
</comment>
<evidence type="ECO:0000313" key="1">
    <source>
        <dbReference type="EMBL" id="MCN9239210.1"/>
    </source>
</evidence>
<reference evidence="1 2" key="1">
    <citation type="submission" date="2022-05" db="EMBL/GenBank/DDBJ databases">
        <title>Streptomyces sp. nov. RY43-2 isolated from soil of a peat swamp forest.</title>
        <authorList>
            <person name="Kanchanasin P."/>
            <person name="Tanasupawat S."/>
            <person name="Phongsopitanun W."/>
        </authorList>
    </citation>
    <scope>NUCLEOTIDE SEQUENCE [LARGE SCALE GENOMIC DNA]</scope>
    <source>
        <strain evidence="1 2">RY43-2</strain>
    </source>
</reference>
<sequence>MTWRWEYDPDEQHVAGDAPPAFLAEVEKKADELVRAAAAFYLDGTTYRGEGPKGGFADVPGGFFNYLIVPRHERLYIMQVAFL</sequence>
<evidence type="ECO:0000313" key="2">
    <source>
        <dbReference type="Proteomes" id="UP001523219"/>
    </source>
</evidence>
<organism evidence="1 2">
    <name type="scientific">Streptomyces macrolidinus</name>
    <dbReference type="NCBI Taxonomy" id="2952607"/>
    <lineage>
        <taxon>Bacteria</taxon>
        <taxon>Bacillati</taxon>
        <taxon>Actinomycetota</taxon>
        <taxon>Actinomycetes</taxon>
        <taxon>Kitasatosporales</taxon>
        <taxon>Streptomycetaceae</taxon>
        <taxon>Streptomyces</taxon>
    </lineage>
</organism>
<proteinExistence type="predicted"/>
<keyword evidence="2" id="KW-1185">Reference proteome</keyword>
<dbReference type="Proteomes" id="UP001523219">
    <property type="component" value="Unassembled WGS sequence"/>
</dbReference>
<dbReference type="EMBL" id="JAMWMR010000001">
    <property type="protein sequence ID" value="MCN9239210.1"/>
    <property type="molecule type" value="Genomic_DNA"/>
</dbReference>
<accession>A0ABT0Z625</accession>